<protein>
    <submittedName>
        <fullName evidence="1">Uncharacterized protein</fullName>
    </submittedName>
</protein>
<dbReference type="Proteomes" id="UP000292627">
    <property type="component" value="Unassembled WGS sequence"/>
</dbReference>
<dbReference type="EMBL" id="SHMC01000003">
    <property type="protein sequence ID" value="TAA25971.1"/>
    <property type="molecule type" value="Genomic_DNA"/>
</dbReference>
<accession>A0A4Q8LBB5</accession>
<dbReference type="AlphaFoldDB" id="A0A4Q8LBB5"/>
<evidence type="ECO:0000313" key="2">
    <source>
        <dbReference type="Proteomes" id="UP000292627"/>
    </source>
</evidence>
<gene>
    <name evidence="1" type="ORF">EA660_07985</name>
</gene>
<dbReference type="OrthoDB" id="7068103at2"/>
<evidence type="ECO:0000313" key="1">
    <source>
        <dbReference type="EMBL" id="TAA25971.1"/>
    </source>
</evidence>
<name>A0A4Q8LBB5_9GAMM</name>
<comment type="caution">
    <text evidence="1">The sequence shown here is derived from an EMBL/GenBank/DDBJ whole genome shotgun (WGS) entry which is preliminary data.</text>
</comment>
<organism evidence="1 2">
    <name type="scientific">Pseudoxanthomonas winnipegensis</name>
    <dbReference type="NCBI Taxonomy" id="2480810"/>
    <lineage>
        <taxon>Bacteria</taxon>
        <taxon>Pseudomonadati</taxon>
        <taxon>Pseudomonadota</taxon>
        <taxon>Gammaproteobacteria</taxon>
        <taxon>Lysobacterales</taxon>
        <taxon>Lysobacteraceae</taxon>
        <taxon>Pseudoxanthomonas</taxon>
    </lineage>
</organism>
<proteinExistence type="predicted"/>
<reference evidence="1 2" key="1">
    <citation type="submission" date="2019-02" db="EMBL/GenBank/DDBJ databases">
        <title>WGS of Pseudoxanthomonas species novum from clinical isolates.</title>
        <authorList>
            <person name="Bernier A.-M."/>
            <person name="Bernard K."/>
            <person name="Vachon A."/>
        </authorList>
    </citation>
    <scope>NUCLEOTIDE SEQUENCE [LARGE SCALE GENOMIC DNA]</scope>
    <source>
        <strain evidence="1 2">NML171200</strain>
    </source>
</reference>
<sequence>MYAFARIEPLDQPLQDMIARLTDVLARVHGNDTTPEQFLLVTPQVEPVDEAKARSQQIMELFQAASRKNAIVH</sequence>